<evidence type="ECO:0008006" key="3">
    <source>
        <dbReference type="Google" id="ProtNLM"/>
    </source>
</evidence>
<accession>A0AAV3WA55</accession>
<reference evidence="1 2" key="1">
    <citation type="submission" date="2019-07" db="EMBL/GenBank/DDBJ databases">
        <title>Whole genome shotgun sequence of Acinetobacter johnsonii NBRC 102197.</title>
        <authorList>
            <person name="Hosoyama A."/>
            <person name="Uohara A."/>
            <person name="Ohji S."/>
            <person name="Ichikawa N."/>
        </authorList>
    </citation>
    <scope>NUCLEOTIDE SEQUENCE [LARGE SCALE GENOMIC DNA]</scope>
    <source>
        <strain evidence="1 2">NBRC 102197</strain>
    </source>
</reference>
<dbReference type="AlphaFoldDB" id="A0AAV3WA55"/>
<evidence type="ECO:0000313" key="2">
    <source>
        <dbReference type="Proteomes" id="UP000321274"/>
    </source>
</evidence>
<name>A0AAV3WA55_ACIJO</name>
<dbReference type="EMBL" id="BJUJ01000001">
    <property type="protein sequence ID" value="GEK42817.1"/>
    <property type="molecule type" value="Genomic_DNA"/>
</dbReference>
<dbReference type="RefSeq" id="WP_114836352.1">
    <property type="nucleotide sequence ID" value="NZ_BJUJ01000001.1"/>
</dbReference>
<evidence type="ECO:0000313" key="1">
    <source>
        <dbReference type="EMBL" id="GEK42817.1"/>
    </source>
</evidence>
<protein>
    <recommendedName>
        <fullName evidence="3">Leucine-rich repeat domain-containing protein</fullName>
    </recommendedName>
</protein>
<organism evidence="1 2">
    <name type="scientific">Acinetobacter johnsonii</name>
    <dbReference type="NCBI Taxonomy" id="40214"/>
    <lineage>
        <taxon>Bacteria</taxon>
        <taxon>Pseudomonadati</taxon>
        <taxon>Pseudomonadota</taxon>
        <taxon>Gammaproteobacteria</taxon>
        <taxon>Moraxellales</taxon>
        <taxon>Moraxellaceae</taxon>
        <taxon>Acinetobacter</taxon>
    </lineage>
</organism>
<proteinExistence type="predicted"/>
<sequence length="250" mass="27824">MIFNFYTLEQAIDKLAQATNSTCSIGNIADLVHANKLELNFHFEGFIGSINHLEPTIEDSNIINLRSFSGYLRPYDQELYNLINGDIEYLELPLAISKLNFEYLALFSNNLDGTNLADISDQLPMSIQATKNFSAELSTIKLTRNKLRVPAESLNGFLSNPSQDESETVEIRSQQAIAIMALLLADAKACYKSGSKPNAKLIGENIAKTAKTFFPSERGFKAFNKKISDALKTFEDEIPSAIRNNLNSQN</sequence>
<gene>
    <name evidence="1" type="ORF">AJO04nite_00750</name>
</gene>
<dbReference type="Proteomes" id="UP000321274">
    <property type="component" value="Unassembled WGS sequence"/>
</dbReference>
<comment type="caution">
    <text evidence="1">The sequence shown here is derived from an EMBL/GenBank/DDBJ whole genome shotgun (WGS) entry which is preliminary data.</text>
</comment>